<dbReference type="SUPFAM" id="SSF56024">
    <property type="entry name" value="Phospholipase D/nuclease"/>
    <property type="match status" value="2"/>
</dbReference>
<keyword evidence="4" id="KW-0964">Secreted</keyword>
<organism evidence="7 8">
    <name type="scientific">Pontixanthobacter rizhaonensis</name>
    <dbReference type="NCBI Taxonomy" id="2730337"/>
    <lineage>
        <taxon>Bacteria</taxon>
        <taxon>Pseudomonadati</taxon>
        <taxon>Pseudomonadota</taxon>
        <taxon>Alphaproteobacteria</taxon>
        <taxon>Sphingomonadales</taxon>
        <taxon>Erythrobacteraceae</taxon>
        <taxon>Pontixanthobacter</taxon>
    </lineage>
</organism>
<keyword evidence="8" id="KW-1185">Reference proteome</keyword>
<proteinExistence type="predicted"/>
<dbReference type="PANTHER" id="PTHR21248">
    <property type="entry name" value="CARDIOLIPIN SYNTHASE"/>
    <property type="match status" value="1"/>
</dbReference>
<feature type="domain" description="PLD phosphodiesterase" evidence="6">
    <location>
        <begin position="80"/>
        <end position="107"/>
    </location>
</feature>
<evidence type="ECO:0000259" key="6">
    <source>
        <dbReference type="PROSITE" id="PS50035"/>
    </source>
</evidence>
<dbReference type="Pfam" id="PF13091">
    <property type="entry name" value="PLDc_2"/>
    <property type="match status" value="2"/>
</dbReference>
<comment type="caution">
    <text evidence="7">The sequence shown here is derived from an EMBL/GenBank/DDBJ whole genome shotgun (WGS) entry which is preliminary data.</text>
</comment>
<dbReference type="GO" id="GO:0032049">
    <property type="term" value="P:cardiolipin biosynthetic process"/>
    <property type="evidence" value="ECO:0007669"/>
    <property type="project" value="UniProtKB-ARBA"/>
</dbReference>
<evidence type="ECO:0000256" key="2">
    <source>
        <dbReference type="ARBA" id="ARBA00004613"/>
    </source>
</evidence>
<dbReference type="InterPro" id="IPR001736">
    <property type="entry name" value="PLipase_D/transphosphatidylase"/>
</dbReference>
<accession>A0A848QS64</accession>
<evidence type="ECO:0000256" key="1">
    <source>
        <dbReference type="ARBA" id="ARBA00003145"/>
    </source>
</evidence>
<dbReference type="SMART" id="SM00155">
    <property type="entry name" value="PLDc"/>
    <property type="match status" value="2"/>
</dbReference>
<dbReference type="Gene3D" id="3.30.870.10">
    <property type="entry name" value="Endonuclease Chain A"/>
    <property type="match status" value="2"/>
</dbReference>
<dbReference type="GO" id="GO:0005576">
    <property type="term" value="C:extracellular region"/>
    <property type="evidence" value="ECO:0007669"/>
    <property type="project" value="UniProtKB-SubCell"/>
</dbReference>
<evidence type="ECO:0000313" key="8">
    <source>
        <dbReference type="Proteomes" id="UP000561181"/>
    </source>
</evidence>
<dbReference type="CDD" id="cd09110">
    <property type="entry name" value="PLDc_CLS_1"/>
    <property type="match status" value="1"/>
</dbReference>
<evidence type="ECO:0000313" key="7">
    <source>
        <dbReference type="EMBL" id="NMW32346.1"/>
    </source>
</evidence>
<protein>
    <recommendedName>
        <fullName evidence="3">Phospholipase D</fullName>
    </recommendedName>
    <alternativeName>
        <fullName evidence="5">Choline phosphatase</fullName>
    </alternativeName>
</protein>
<comment type="function">
    <text evidence="1">Could be a virulence factor.</text>
</comment>
<reference evidence="7 8" key="1">
    <citation type="submission" date="2020-04" db="EMBL/GenBank/DDBJ databases">
        <authorList>
            <person name="Liu A."/>
        </authorList>
    </citation>
    <scope>NUCLEOTIDE SEQUENCE [LARGE SCALE GENOMIC DNA]</scope>
    <source>
        <strain evidence="7 8">RZ02</strain>
    </source>
</reference>
<dbReference type="CDD" id="cd09159">
    <property type="entry name" value="PLDc_ybhO_like_2"/>
    <property type="match status" value="1"/>
</dbReference>
<dbReference type="GO" id="GO:0030572">
    <property type="term" value="F:phosphatidyltransferase activity"/>
    <property type="evidence" value="ECO:0007669"/>
    <property type="project" value="UniProtKB-ARBA"/>
</dbReference>
<sequence length="354" mass="40000">MLLDVITQAQTSLRVFYYMFQDDGAGRQVRDALADAAKRGVDVRLLVDRFGTDASDGFFAPIIEAGGSFAVFSAKWSRRYFIRNHQKMVVADKETALVGGFNVSEHYFAPPSENGWTDLGVRMVGGATEPLCDWFENLWSWATDGTSQFRAVRQLVRDWEPGDGPVQLTVGGPTRAPSNWARRVKRDLIRAKRLDLVMAYFSPPLSFRRLIKRIAKRGAARLIMAGKSDNGATIGAARALYGGMLRKGADIYEFQPSKLHMKLIVIDDITYFGSANFDHRSIRLNLEMMFRVEDAALAQRMREFIDDLADASQHVTYAVHKQRSNPWTQLKWRLGWFLVTTLDYTVTRSLNAGN</sequence>
<dbReference type="PROSITE" id="PS50035">
    <property type="entry name" value="PLD"/>
    <property type="match status" value="2"/>
</dbReference>
<comment type="subcellular location">
    <subcellularLocation>
        <location evidence="2">Secreted</location>
    </subcellularLocation>
</comment>
<gene>
    <name evidence="7" type="ORF">HKD42_09765</name>
</gene>
<dbReference type="Proteomes" id="UP000561181">
    <property type="component" value="Unassembled WGS sequence"/>
</dbReference>
<dbReference type="AlphaFoldDB" id="A0A848QS64"/>
<dbReference type="EMBL" id="JABCRE010000003">
    <property type="protein sequence ID" value="NMW32346.1"/>
    <property type="molecule type" value="Genomic_DNA"/>
</dbReference>
<feature type="domain" description="PLD phosphodiesterase" evidence="6">
    <location>
        <begin position="255"/>
        <end position="281"/>
    </location>
</feature>
<evidence type="ECO:0000256" key="3">
    <source>
        <dbReference type="ARBA" id="ARBA00018392"/>
    </source>
</evidence>
<evidence type="ECO:0000256" key="4">
    <source>
        <dbReference type="ARBA" id="ARBA00022525"/>
    </source>
</evidence>
<dbReference type="InterPro" id="IPR025202">
    <property type="entry name" value="PLD-like_dom"/>
</dbReference>
<evidence type="ECO:0000256" key="5">
    <source>
        <dbReference type="ARBA" id="ARBA00029594"/>
    </source>
</evidence>
<name>A0A848QS64_9SPHN</name>
<dbReference type="PANTHER" id="PTHR21248:SF12">
    <property type="entry name" value="CARDIOLIPIN SYNTHASE C"/>
    <property type="match status" value="1"/>
</dbReference>